<dbReference type="PANTHER" id="PTHR11660:SF53">
    <property type="entry name" value="SOLUTE CARRIER FAMILY 40 MEMBER 3, CHLOROPLASTIC"/>
    <property type="match status" value="1"/>
</dbReference>
<dbReference type="EMBL" id="MTKT01006319">
    <property type="protein sequence ID" value="OWM62898.1"/>
    <property type="molecule type" value="Genomic_DNA"/>
</dbReference>
<keyword evidence="3 6" id="KW-0812">Transmembrane</keyword>
<dbReference type="Pfam" id="PF06963">
    <property type="entry name" value="FPN1"/>
    <property type="match status" value="1"/>
</dbReference>
<feature type="transmembrane region" description="Helical" evidence="6">
    <location>
        <begin position="45"/>
        <end position="66"/>
    </location>
</feature>
<proteinExistence type="inferred from homology"/>
<comment type="caution">
    <text evidence="6">Lacks conserved residue(s) required for the propagation of feature annotation.</text>
</comment>
<keyword evidence="6" id="KW-0406">Ion transport</keyword>
<reference evidence="8" key="1">
    <citation type="journal article" date="2017" name="Plant J.">
        <title>The pomegranate (Punica granatum L.) genome and the genomics of punicalagin biosynthesis.</title>
        <authorList>
            <person name="Qin G."/>
            <person name="Xu C."/>
            <person name="Ming R."/>
            <person name="Tang H."/>
            <person name="Guyot R."/>
            <person name="Kramer E.M."/>
            <person name="Hu Y."/>
            <person name="Yi X."/>
            <person name="Qi Y."/>
            <person name="Xu X."/>
            <person name="Gao Z."/>
            <person name="Pan H."/>
            <person name="Jian J."/>
            <person name="Tian Y."/>
            <person name="Yue Z."/>
            <person name="Xu Y."/>
        </authorList>
    </citation>
    <scope>NUCLEOTIDE SEQUENCE [LARGE SCALE GENOMIC DNA]</scope>
    <source>
        <strain evidence="8">cv. Dabenzi</strain>
    </source>
</reference>
<evidence type="ECO:0000256" key="3">
    <source>
        <dbReference type="ARBA" id="ARBA00022692"/>
    </source>
</evidence>
<accession>A0A218VRS4</accession>
<evidence type="ECO:0000256" key="4">
    <source>
        <dbReference type="ARBA" id="ARBA00022989"/>
    </source>
</evidence>
<dbReference type="GO" id="GO:0005381">
    <property type="term" value="F:iron ion transmembrane transporter activity"/>
    <property type="evidence" value="ECO:0007669"/>
    <property type="project" value="UniProtKB-UniRule"/>
</dbReference>
<evidence type="ECO:0000256" key="2">
    <source>
        <dbReference type="ARBA" id="ARBA00022448"/>
    </source>
</evidence>
<comment type="function">
    <text evidence="6">May be involved in iron transport and iron homeostasis.</text>
</comment>
<sequence length="114" mass="12421">MPTVTISFSSPFAPALYASCVAGNLVEQLWNFAWPSAIALLHPSLLPVAIMGFFAKLAIIAGGPLVGKLMDSFPRLPAYNFLNTVQVNIMPLTSKETVQLYRNLFADSSASFRR</sequence>
<organism evidence="7 8">
    <name type="scientific">Punica granatum</name>
    <name type="common">Pomegranate</name>
    <dbReference type="NCBI Taxonomy" id="22663"/>
    <lineage>
        <taxon>Eukaryota</taxon>
        <taxon>Viridiplantae</taxon>
        <taxon>Streptophyta</taxon>
        <taxon>Embryophyta</taxon>
        <taxon>Tracheophyta</taxon>
        <taxon>Spermatophyta</taxon>
        <taxon>Magnoliopsida</taxon>
        <taxon>eudicotyledons</taxon>
        <taxon>Gunneridae</taxon>
        <taxon>Pentapetalae</taxon>
        <taxon>rosids</taxon>
        <taxon>malvids</taxon>
        <taxon>Myrtales</taxon>
        <taxon>Lythraceae</taxon>
        <taxon>Punica</taxon>
    </lineage>
</organism>
<comment type="subcellular location">
    <subcellularLocation>
        <location evidence="1 6">Membrane</location>
        <topology evidence="1 6">Multi-pass membrane protein</topology>
    </subcellularLocation>
</comment>
<name>A0A218VRS4_PUNGR</name>
<gene>
    <name evidence="7" type="ORF">CDL15_Pgr020192</name>
</gene>
<comment type="caution">
    <text evidence="7">The sequence shown here is derived from an EMBL/GenBank/DDBJ whole genome shotgun (WGS) entry which is preliminary data.</text>
</comment>
<comment type="similarity">
    <text evidence="6">Belongs to the ferroportin (FP) (TC 2.A.100) family. SLC40A subfamily.</text>
</comment>
<evidence type="ECO:0000313" key="7">
    <source>
        <dbReference type="EMBL" id="OWM62898.1"/>
    </source>
</evidence>
<dbReference type="AlphaFoldDB" id="A0A218VRS4"/>
<evidence type="ECO:0000256" key="1">
    <source>
        <dbReference type="ARBA" id="ARBA00004141"/>
    </source>
</evidence>
<dbReference type="Proteomes" id="UP000197138">
    <property type="component" value="Unassembled WGS sequence"/>
</dbReference>
<dbReference type="PANTHER" id="PTHR11660">
    <property type="entry name" value="SOLUTE CARRIER FAMILY 40 MEMBER"/>
    <property type="match status" value="1"/>
</dbReference>
<evidence type="ECO:0000256" key="6">
    <source>
        <dbReference type="RuleBase" id="RU365065"/>
    </source>
</evidence>
<dbReference type="InterPro" id="IPR009716">
    <property type="entry name" value="Ferroportin-1"/>
</dbReference>
<dbReference type="GO" id="GO:0016020">
    <property type="term" value="C:membrane"/>
    <property type="evidence" value="ECO:0007669"/>
    <property type="project" value="UniProtKB-SubCell"/>
</dbReference>
<keyword evidence="5 6" id="KW-0472">Membrane</keyword>
<protein>
    <recommendedName>
        <fullName evidence="6">Solute carrier family 40 member</fullName>
    </recommendedName>
</protein>
<keyword evidence="4 6" id="KW-1133">Transmembrane helix</keyword>
<evidence type="ECO:0000256" key="5">
    <source>
        <dbReference type="ARBA" id="ARBA00023136"/>
    </source>
</evidence>
<keyword evidence="2 6" id="KW-0813">Transport</keyword>
<evidence type="ECO:0000313" key="8">
    <source>
        <dbReference type="Proteomes" id="UP000197138"/>
    </source>
</evidence>